<proteinExistence type="predicted"/>
<dbReference type="Proteomes" id="UP000032930">
    <property type="component" value="Chromosome"/>
</dbReference>
<accession>A0A0B6XB38</accession>
<dbReference type="RefSeq" id="WP_052726089.1">
    <property type="nucleotide sequence ID" value="NZ_CAWMEF010000001.1"/>
</dbReference>
<sequence length="203" mass="23434">MNNQRFLPTPYEPGVSLRWDIFHSQFTVIVTGKSEYPEDDPIYGTYEAKRTLEVCKGSTLTKVIRKLNAILRKDKWPFRDENVDYYDPDFGRDMGPLGFNPQSVMIYDRYGRKALGGRIAKKVIWALPITQKADLDALHKEYKCLNSEGSYQSGWDNHSTARSLWHSAELLMLHVVDSKYSVAHEVNKILQNGNSISWNDSHY</sequence>
<evidence type="ECO:0000313" key="2">
    <source>
        <dbReference type="Proteomes" id="UP000032930"/>
    </source>
</evidence>
<organism evidence="1 2">
    <name type="scientific">Xenorhabdus bovienii</name>
    <name type="common">Xenorhabdus nematophila subsp. bovienii</name>
    <dbReference type="NCBI Taxonomy" id="40576"/>
    <lineage>
        <taxon>Bacteria</taxon>
        <taxon>Pseudomonadati</taxon>
        <taxon>Pseudomonadota</taxon>
        <taxon>Gammaproteobacteria</taxon>
        <taxon>Enterobacterales</taxon>
        <taxon>Morganellaceae</taxon>
        <taxon>Xenorhabdus</taxon>
    </lineage>
</organism>
<reference evidence="1 2" key="1">
    <citation type="submission" date="2014-02" db="EMBL/GenBank/DDBJ databases">
        <authorList>
            <person name="Genoscope - CEA"/>
        </authorList>
    </citation>
    <scope>NUCLEOTIDE SEQUENCE [LARGE SCALE GENOMIC DNA]</scope>
    <source>
        <strain evidence="1 2">CS03</strain>
    </source>
</reference>
<dbReference type="AlphaFoldDB" id="A0A0B6XB38"/>
<evidence type="ECO:0000313" key="1">
    <source>
        <dbReference type="EMBL" id="CDM91077.1"/>
    </source>
</evidence>
<name>A0A0B6XB38_XENBV</name>
<dbReference type="KEGG" id="xbv:XBW1_3721"/>
<protein>
    <submittedName>
        <fullName evidence="1">Uncharacterized protein</fullName>
    </submittedName>
</protein>
<gene>
    <name evidence="1" type="ORF">XBW1_3721</name>
</gene>
<dbReference type="EMBL" id="FO818637">
    <property type="protein sequence ID" value="CDM91077.1"/>
    <property type="molecule type" value="Genomic_DNA"/>
</dbReference>